<dbReference type="SUPFAM" id="SSF52343">
    <property type="entry name" value="Ferredoxin reductase-like, C-terminal NADP-linked domain"/>
    <property type="match status" value="1"/>
</dbReference>
<dbReference type="PROSITE" id="PS00197">
    <property type="entry name" value="2FE2S_FER_1"/>
    <property type="match status" value="1"/>
</dbReference>
<dbReference type="PANTHER" id="PTHR47354">
    <property type="entry name" value="NADH OXIDOREDUCTASE HCR"/>
    <property type="match status" value="1"/>
</dbReference>
<dbReference type="InterPro" id="IPR012675">
    <property type="entry name" value="Beta-grasp_dom_sf"/>
</dbReference>
<dbReference type="PRINTS" id="PR00410">
    <property type="entry name" value="PHEHYDRXLASE"/>
</dbReference>
<evidence type="ECO:0000256" key="1">
    <source>
        <dbReference type="ARBA" id="ARBA00001974"/>
    </source>
</evidence>
<evidence type="ECO:0000256" key="3">
    <source>
        <dbReference type="ARBA" id="ARBA00022714"/>
    </source>
</evidence>
<feature type="domain" description="2Fe-2S ferredoxin-type" evidence="10">
    <location>
        <begin position="274"/>
        <end position="358"/>
    </location>
</feature>
<name>A0A2T6CFA2_9RHOB</name>
<gene>
    <name evidence="12" type="ORF">C8N31_10477</name>
</gene>
<keyword evidence="4" id="KW-0479">Metal-binding</keyword>
<dbReference type="Gene3D" id="3.40.50.80">
    <property type="entry name" value="Nucleotide-binding domain of ferredoxin-NADP reductase (FNR) module"/>
    <property type="match status" value="1"/>
</dbReference>
<evidence type="ECO:0000256" key="5">
    <source>
        <dbReference type="ARBA" id="ARBA00022827"/>
    </source>
</evidence>
<comment type="cofactor">
    <cofactor evidence="1">
        <name>FAD</name>
        <dbReference type="ChEBI" id="CHEBI:57692"/>
    </cofactor>
</comment>
<keyword evidence="8" id="KW-0411">Iron-sulfur</keyword>
<evidence type="ECO:0000259" key="10">
    <source>
        <dbReference type="PROSITE" id="PS51085"/>
    </source>
</evidence>
<dbReference type="SUPFAM" id="SSF54292">
    <property type="entry name" value="2Fe-2S ferredoxin-like"/>
    <property type="match status" value="1"/>
</dbReference>
<dbReference type="Pfam" id="PF00175">
    <property type="entry name" value="NAD_binding_1"/>
    <property type="match status" value="1"/>
</dbReference>
<proteinExistence type="inferred from homology"/>
<dbReference type="SUPFAM" id="SSF63380">
    <property type="entry name" value="Riboflavin synthase domain-like"/>
    <property type="match status" value="1"/>
</dbReference>
<dbReference type="GO" id="GO:0046872">
    <property type="term" value="F:metal ion binding"/>
    <property type="evidence" value="ECO:0007669"/>
    <property type="project" value="UniProtKB-KW"/>
</dbReference>
<dbReference type="Pfam" id="PF00970">
    <property type="entry name" value="FAD_binding_6"/>
    <property type="match status" value="1"/>
</dbReference>
<keyword evidence="5" id="KW-0274">FAD</keyword>
<evidence type="ECO:0000256" key="8">
    <source>
        <dbReference type="ARBA" id="ARBA00023014"/>
    </source>
</evidence>
<dbReference type="PANTHER" id="PTHR47354:SF6">
    <property type="entry name" value="NADH OXIDOREDUCTASE HCR"/>
    <property type="match status" value="1"/>
</dbReference>
<dbReference type="Gene3D" id="2.40.30.10">
    <property type="entry name" value="Translation factors"/>
    <property type="match status" value="1"/>
</dbReference>
<dbReference type="InterPro" id="IPR006058">
    <property type="entry name" value="2Fe2S_fd_BS"/>
</dbReference>
<dbReference type="CDD" id="cd00207">
    <property type="entry name" value="fer2"/>
    <property type="match status" value="1"/>
</dbReference>
<evidence type="ECO:0000313" key="13">
    <source>
        <dbReference type="Proteomes" id="UP000244092"/>
    </source>
</evidence>
<keyword evidence="6" id="KW-0560">Oxidoreductase</keyword>
<dbReference type="InterPro" id="IPR001433">
    <property type="entry name" value="OxRdtase_FAD/NAD-bd"/>
</dbReference>
<accession>A0A2T6CFA2</accession>
<evidence type="ECO:0000256" key="2">
    <source>
        <dbReference type="ARBA" id="ARBA00022630"/>
    </source>
</evidence>
<evidence type="ECO:0000256" key="6">
    <source>
        <dbReference type="ARBA" id="ARBA00023002"/>
    </source>
</evidence>
<dbReference type="GO" id="GO:0016491">
    <property type="term" value="F:oxidoreductase activity"/>
    <property type="evidence" value="ECO:0007669"/>
    <property type="project" value="UniProtKB-KW"/>
</dbReference>
<dbReference type="Gene3D" id="3.10.20.30">
    <property type="match status" value="1"/>
</dbReference>
<dbReference type="InterPro" id="IPR039261">
    <property type="entry name" value="FNR_nucleotide-bd"/>
</dbReference>
<dbReference type="GO" id="GO:0051537">
    <property type="term" value="F:2 iron, 2 sulfur cluster binding"/>
    <property type="evidence" value="ECO:0007669"/>
    <property type="project" value="UniProtKB-KW"/>
</dbReference>
<dbReference type="OrthoDB" id="9796486at2"/>
<feature type="domain" description="FAD-binding FR-type" evidence="11">
    <location>
        <begin position="6"/>
        <end position="117"/>
    </location>
</feature>
<evidence type="ECO:0000259" key="11">
    <source>
        <dbReference type="PROSITE" id="PS51384"/>
    </source>
</evidence>
<dbReference type="Proteomes" id="UP000244092">
    <property type="component" value="Unassembled WGS sequence"/>
</dbReference>
<evidence type="ECO:0000313" key="12">
    <source>
        <dbReference type="EMBL" id="PTX74196.1"/>
    </source>
</evidence>
<dbReference type="InterPro" id="IPR017938">
    <property type="entry name" value="Riboflavin_synthase-like_b-brl"/>
</dbReference>
<keyword evidence="2" id="KW-0285">Flavoprotein</keyword>
<dbReference type="Pfam" id="PF00111">
    <property type="entry name" value="Fer2"/>
    <property type="match status" value="1"/>
</dbReference>
<dbReference type="InterPro" id="IPR008333">
    <property type="entry name" value="Cbr1-like_FAD-bd_dom"/>
</dbReference>
<reference evidence="12 13" key="1">
    <citation type="submission" date="2018-04" db="EMBL/GenBank/DDBJ databases">
        <title>Genomic Encyclopedia of Archaeal and Bacterial Type Strains, Phase II (KMG-II): from individual species to whole genera.</title>
        <authorList>
            <person name="Goeker M."/>
        </authorList>
    </citation>
    <scope>NUCLEOTIDE SEQUENCE [LARGE SCALE GENOMIC DNA]</scope>
    <source>
        <strain evidence="12 13">DSM 12244</strain>
    </source>
</reference>
<evidence type="ECO:0000256" key="7">
    <source>
        <dbReference type="ARBA" id="ARBA00023004"/>
    </source>
</evidence>
<keyword evidence="7" id="KW-0408">Iron</keyword>
<dbReference type="RefSeq" id="WP_051544598.1">
    <property type="nucleotide sequence ID" value="NZ_QBKU01000004.1"/>
</dbReference>
<dbReference type="AlphaFoldDB" id="A0A2T6CFA2"/>
<dbReference type="InterPro" id="IPR036010">
    <property type="entry name" value="2Fe-2S_ferredoxin-like_sf"/>
</dbReference>
<dbReference type="PROSITE" id="PS51384">
    <property type="entry name" value="FAD_FR"/>
    <property type="match status" value="1"/>
</dbReference>
<sequence length="358" mass="39079">MNDMSNKPMRGTWKDDEMLECVSVIPEMPNVASFTFRAPSGALFDYQPGQFLTLEIPVPGGTVHRTYTISSSPSRPRSITITAKAQSDSIGTRWMLDNLKPGVRLKAFGPVGLFTNAASDADKYLFISAGSGITPMMSMTTCLWDEGTDLDAVFINCARVPSEIIFRERLEQMASRAPGLEVKFVVEAPDPYAPWTGYQGMFNQLMLGLMAPDYLEREVYCCGPEPFMQAVRDALTGLGFDMDRYHQESFGAPVEEEADQPDLDDVVPDEESTAEVYFAQSDVRHKCTETDTVLAVARAAGLNIPSGCTFGVCGTCKVKKTGGDVHMVHNGGISEDDIEAGYVLACCSHPMGKVSIEI</sequence>
<keyword evidence="3" id="KW-0001">2Fe-2S</keyword>
<dbReference type="PROSITE" id="PS51085">
    <property type="entry name" value="2FE2S_FER_2"/>
    <property type="match status" value="1"/>
</dbReference>
<comment type="caution">
    <text evidence="12">The sequence shown here is derived from an EMBL/GenBank/DDBJ whole genome shotgun (WGS) entry which is preliminary data.</text>
</comment>
<dbReference type="EMBL" id="QBKU01000004">
    <property type="protein sequence ID" value="PTX74196.1"/>
    <property type="molecule type" value="Genomic_DNA"/>
</dbReference>
<evidence type="ECO:0000256" key="9">
    <source>
        <dbReference type="ARBA" id="ARBA00061434"/>
    </source>
</evidence>
<dbReference type="InterPro" id="IPR001041">
    <property type="entry name" value="2Fe-2S_ferredoxin-type"/>
</dbReference>
<dbReference type="CDD" id="cd06215">
    <property type="entry name" value="FNR_iron_sulfur_binding_1"/>
    <property type="match status" value="1"/>
</dbReference>
<protein>
    <submittedName>
        <fullName evidence="12">Ferredoxin-NADP reductase</fullName>
    </submittedName>
</protein>
<evidence type="ECO:0000256" key="4">
    <source>
        <dbReference type="ARBA" id="ARBA00022723"/>
    </source>
</evidence>
<organism evidence="12 13">
    <name type="scientific">Sulfitobacter mediterraneus</name>
    <dbReference type="NCBI Taxonomy" id="83219"/>
    <lineage>
        <taxon>Bacteria</taxon>
        <taxon>Pseudomonadati</taxon>
        <taxon>Pseudomonadota</taxon>
        <taxon>Alphaproteobacteria</taxon>
        <taxon>Rhodobacterales</taxon>
        <taxon>Roseobacteraceae</taxon>
        <taxon>Sulfitobacter</taxon>
    </lineage>
</organism>
<dbReference type="InterPro" id="IPR017927">
    <property type="entry name" value="FAD-bd_FR_type"/>
</dbReference>
<comment type="similarity">
    <text evidence="9">In the N-terminal section; belongs to the FAD-binding oxidoreductase type 6 family.</text>
</comment>
<dbReference type="InterPro" id="IPR050415">
    <property type="entry name" value="MRET"/>
</dbReference>